<keyword evidence="2" id="KW-1185">Reference proteome</keyword>
<gene>
    <name evidence="1" type="ORF">PIB30_024554</name>
</gene>
<evidence type="ECO:0000313" key="1">
    <source>
        <dbReference type="EMBL" id="MED6133029.1"/>
    </source>
</evidence>
<dbReference type="EMBL" id="JASCZI010060503">
    <property type="protein sequence ID" value="MED6133029.1"/>
    <property type="molecule type" value="Genomic_DNA"/>
</dbReference>
<comment type="caution">
    <text evidence="1">The sequence shown here is derived from an EMBL/GenBank/DDBJ whole genome shotgun (WGS) entry which is preliminary data.</text>
</comment>
<evidence type="ECO:0000313" key="2">
    <source>
        <dbReference type="Proteomes" id="UP001341840"/>
    </source>
</evidence>
<proteinExistence type="predicted"/>
<name>A0ABU6S9T4_9FABA</name>
<reference evidence="1 2" key="1">
    <citation type="journal article" date="2023" name="Plants (Basel)">
        <title>Bridging the Gap: Combining Genomics and Transcriptomics Approaches to Understand Stylosanthes scabra, an Orphan Legume from the Brazilian Caatinga.</title>
        <authorList>
            <person name="Ferreira-Neto J.R.C."/>
            <person name="da Silva M.D."/>
            <person name="Binneck E."/>
            <person name="de Melo N.F."/>
            <person name="da Silva R.H."/>
            <person name="de Melo A.L.T.M."/>
            <person name="Pandolfi V."/>
            <person name="Bustamante F.O."/>
            <person name="Brasileiro-Vidal A.C."/>
            <person name="Benko-Iseppon A.M."/>
        </authorList>
    </citation>
    <scope>NUCLEOTIDE SEQUENCE [LARGE SCALE GENOMIC DNA]</scope>
    <source>
        <tissue evidence="1">Leaves</tissue>
    </source>
</reference>
<organism evidence="1 2">
    <name type="scientific">Stylosanthes scabra</name>
    <dbReference type="NCBI Taxonomy" id="79078"/>
    <lineage>
        <taxon>Eukaryota</taxon>
        <taxon>Viridiplantae</taxon>
        <taxon>Streptophyta</taxon>
        <taxon>Embryophyta</taxon>
        <taxon>Tracheophyta</taxon>
        <taxon>Spermatophyta</taxon>
        <taxon>Magnoliopsida</taxon>
        <taxon>eudicotyledons</taxon>
        <taxon>Gunneridae</taxon>
        <taxon>Pentapetalae</taxon>
        <taxon>rosids</taxon>
        <taxon>fabids</taxon>
        <taxon>Fabales</taxon>
        <taxon>Fabaceae</taxon>
        <taxon>Papilionoideae</taxon>
        <taxon>50 kb inversion clade</taxon>
        <taxon>dalbergioids sensu lato</taxon>
        <taxon>Dalbergieae</taxon>
        <taxon>Pterocarpus clade</taxon>
        <taxon>Stylosanthes</taxon>
    </lineage>
</organism>
<accession>A0ABU6S9T4</accession>
<sequence length="70" mass="8385">MGKEMKKLEVASIYRKYQPPLLPAVPETRMSFEEIVLHDDQKLDKVKEDVVFYFMRWSKDRKLKLNKGLV</sequence>
<protein>
    <submittedName>
        <fullName evidence="1">Uncharacterized protein</fullName>
    </submittedName>
</protein>
<dbReference type="Proteomes" id="UP001341840">
    <property type="component" value="Unassembled WGS sequence"/>
</dbReference>